<dbReference type="OrthoDB" id="2824533at2759"/>
<name>A0A4Y7Q9H3_9AGAM</name>
<organism evidence="2 3">
    <name type="scientific">Rickenella mellea</name>
    <dbReference type="NCBI Taxonomy" id="50990"/>
    <lineage>
        <taxon>Eukaryota</taxon>
        <taxon>Fungi</taxon>
        <taxon>Dikarya</taxon>
        <taxon>Basidiomycota</taxon>
        <taxon>Agaricomycotina</taxon>
        <taxon>Agaricomycetes</taxon>
        <taxon>Hymenochaetales</taxon>
        <taxon>Rickenellaceae</taxon>
        <taxon>Rickenella</taxon>
    </lineage>
</organism>
<protein>
    <submittedName>
        <fullName evidence="2">Uncharacterized protein</fullName>
    </submittedName>
</protein>
<dbReference type="EMBL" id="ML170170">
    <property type="protein sequence ID" value="TDL23509.1"/>
    <property type="molecule type" value="Genomic_DNA"/>
</dbReference>
<feature type="region of interest" description="Disordered" evidence="1">
    <location>
        <begin position="12"/>
        <end position="64"/>
    </location>
</feature>
<sequence>MSILDPHPLLNNLLYSTQQRAPPSNTSKAASPRTSDSDSDSDSDEPPVNSSFPLAASSESETDEKPKFLDALANLCIHEGRRQETALSLTLTSDERRVILCIAQSTDVSDRVVGFLLDLWQRLGEIAEMDQDNWANSQHPGKTPSVKTNGDTLQKERETRIAILRHCHLKVIWRVLKRAKDFDKFFFSWKEKDHSSEDPAMVDTLINVFVSFRAVFVHITSLVSSAMDEAYFDEFDRVLRELHAFSDPLLNGDAELLASWSEDYGFAKRGEGHLLYKFLKKCVSVYDHADKVLGLAFSSRFSFMLSMDLHIKRIPSTQRNVASKFGCWKEYVGSVFTAGGAAQDKLFFRTADIEAKHALFVDKTLPNGTQQITRSTDEMVVESAITGPVHCECLILAHHHRDLIRQSAVTESGAETNTPPVDYIGCSKPPCYGCDRYFNAYSLVSKDKPYPFHFLTRGSNKRVIRPFVMPVLEDGDSEQYIQKVFFEVLGRDLAEFHFSVGTLNRRKQSP</sequence>
<dbReference type="InterPro" id="IPR027796">
    <property type="entry name" value="OTT_1508_deam-like"/>
</dbReference>
<keyword evidence="3" id="KW-1185">Reference proteome</keyword>
<dbReference type="AlphaFoldDB" id="A0A4Y7Q9H3"/>
<proteinExistence type="predicted"/>
<dbReference type="STRING" id="50990.A0A4Y7Q9H3"/>
<dbReference type="Pfam" id="PF14441">
    <property type="entry name" value="OTT_1508_deam"/>
    <property type="match status" value="1"/>
</dbReference>
<feature type="compositionally biased region" description="Polar residues" evidence="1">
    <location>
        <begin position="13"/>
        <end position="34"/>
    </location>
</feature>
<evidence type="ECO:0000313" key="2">
    <source>
        <dbReference type="EMBL" id="TDL23509.1"/>
    </source>
</evidence>
<gene>
    <name evidence="2" type="ORF">BD410DRAFT_897556</name>
</gene>
<accession>A0A4Y7Q9H3</accession>
<evidence type="ECO:0000313" key="3">
    <source>
        <dbReference type="Proteomes" id="UP000294933"/>
    </source>
</evidence>
<dbReference type="Proteomes" id="UP000294933">
    <property type="component" value="Unassembled WGS sequence"/>
</dbReference>
<dbReference type="VEuPathDB" id="FungiDB:BD410DRAFT_897556"/>
<evidence type="ECO:0000256" key="1">
    <source>
        <dbReference type="SAM" id="MobiDB-lite"/>
    </source>
</evidence>
<reference evidence="2 3" key="1">
    <citation type="submission" date="2018-06" db="EMBL/GenBank/DDBJ databases">
        <title>A transcriptomic atlas of mushroom development highlights an independent origin of complex multicellularity.</title>
        <authorList>
            <consortium name="DOE Joint Genome Institute"/>
            <person name="Krizsan K."/>
            <person name="Almasi E."/>
            <person name="Merenyi Z."/>
            <person name="Sahu N."/>
            <person name="Viragh M."/>
            <person name="Koszo T."/>
            <person name="Mondo S."/>
            <person name="Kiss B."/>
            <person name="Balint B."/>
            <person name="Kues U."/>
            <person name="Barry K."/>
            <person name="Hegedus J.C."/>
            <person name="Henrissat B."/>
            <person name="Johnson J."/>
            <person name="Lipzen A."/>
            <person name="Ohm R."/>
            <person name="Nagy I."/>
            <person name="Pangilinan J."/>
            <person name="Yan J."/>
            <person name="Xiong Y."/>
            <person name="Grigoriev I.V."/>
            <person name="Hibbett D.S."/>
            <person name="Nagy L.G."/>
        </authorList>
    </citation>
    <scope>NUCLEOTIDE SEQUENCE [LARGE SCALE GENOMIC DNA]</scope>
    <source>
        <strain evidence="2 3">SZMC22713</strain>
    </source>
</reference>